<gene>
    <name evidence="2" type="ORF">VCUG_02405</name>
</gene>
<dbReference type="GeneID" id="19880267"/>
<dbReference type="RefSeq" id="XP_008075413.1">
    <property type="nucleotide sequence ID" value="XM_008077222.1"/>
</dbReference>
<proteinExistence type="predicted"/>
<keyword evidence="3" id="KW-1185">Reference proteome</keyword>
<accession>L2GRU0</accession>
<dbReference type="VEuPathDB" id="MicrosporidiaDB:VCUG_02405"/>
<keyword evidence="1" id="KW-0812">Transmembrane</keyword>
<dbReference type="OMA" id="IRIEVVW"/>
<sequence length="146" mass="16738">MKTEHLISVKERMVYITLFCIQSLVEIVFFGLSLYFESNMKRNSLYTVKGSTLLLGNLFLIEAIMLKNPNHIYLYAIIYAYTLSSAFLGEAKEPGLSLAFRTAVVGTLLLRGLMVCILFRKIRQVFVWYSFKKLGPSTELIGKFIF</sequence>
<feature type="transmembrane region" description="Helical" evidence="1">
    <location>
        <begin position="95"/>
        <end position="119"/>
    </location>
</feature>
<organism evidence="2 3">
    <name type="scientific">Vavraia culicis (isolate floridensis)</name>
    <name type="common">Microsporidian parasite</name>
    <dbReference type="NCBI Taxonomy" id="948595"/>
    <lineage>
        <taxon>Eukaryota</taxon>
        <taxon>Fungi</taxon>
        <taxon>Fungi incertae sedis</taxon>
        <taxon>Microsporidia</taxon>
        <taxon>Pleistophoridae</taxon>
        <taxon>Vavraia</taxon>
    </lineage>
</organism>
<evidence type="ECO:0000313" key="3">
    <source>
        <dbReference type="Proteomes" id="UP000011081"/>
    </source>
</evidence>
<feature type="transmembrane region" description="Helical" evidence="1">
    <location>
        <begin position="12"/>
        <end position="36"/>
    </location>
</feature>
<name>L2GRU0_VAVCU</name>
<evidence type="ECO:0000313" key="2">
    <source>
        <dbReference type="EMBL" id="ELA46097.1"/>
    </source>
</evidence>
<dbReference type="OrthoDB" id="10414466at2759"/>
<dbReference type="AlphaFoldDB" id="L2GRU0"/>
<dbReference type="HOGENOM" id="CLU_141794_0_0_1"/>
<feature type="transmembrane region" description="Helical" evidence="1">
    <location>
        <begin position="48"/>
        <end position="65"/>
    </location>
</feature>
<evidence type="ECO:0000256" key="1">
    <source>
        <dbReference type="SAM" id="Phobius"/>
    </source>
</evidence>
<dbReference type="EMBL" id="GL877464">
    <property type="protein sequence ID" value="ELA46097.1"/>
    <property type="molecule type" value="Genomic_DNA"/>
</dbReference>
<keyword evidence="1" id="KW-1133">Transmembrane helix</keyword>
<dbReference type="InParanoid" id="L2GRU0"/>
<keyword evidence="1" id="KW-0472">Membrane</keyword>
<feature type="transmembrane region" description="Helical" evidence="1">
    <location>
        <begin position="72"/>
        <end position="89"/>
    </location>
</feature>
<protein>
    <submittedName>
        <fullName evidence="2">Uncharacterized protein</fullName>
    </submittedName>
</protein>
<reference evidence="3" key="1">
    <citation type="submission" date="2011-03" db="EMBL/GenBank/DDBJ databases">
        <title>The genome sequence of Vavraia culicis strain floridensis.</title>
        <authorList>
            <consortium name="The Broad Institute Genome Sequencing Platform"/>
            <person name="Cuomo C."/>
            <person name="Becnel J."/>
            <person name="Sanscrainte N."/>
            <person name="Young S.K."/>
            <person name="Zeng Q."/>
            <person name="Gargeya S."/>
            <person name="Fitzgerald M."/>
            <person name="Haas B."/>
            <person name="Abouelleil A."/>
            <person name="Alvarado L."/>
            <person name="Arachchi H.M."/>
            <person name="Berlin A."/>
            <person name="Chapman S.B."/>
            <person name="Gearin G."/>
            <person name="Goldberg J."/>
            <person name="Griggs A."/>
            <person name="Gujja S."/>
            <person name="Hansen M."/>
            <person name="Heiman D."/>
            <person name="Howarth C."/>
            <person name="Larimer J."/>
            <person name="Lui A."/>
            <person name="MacDonald P.J.P."/>
            <person name="McCowen C."/>
            <person name="Montmayeur A."/>
            <person name="Murphy C."/>
            <person name="Neiman D."/>
            <person name="Pearson M."/>
            <person name="Priest M."/>
            <person name="Roberts A."/>
            <person name="Saif S."/>
            <person name="Shea T."/>
            <person name="Sisk P."/>
            <person name="Stolte C."/>
            <person name="Sykes S."/>
            <person name="Wortman J."/>
            <person name="Nusbaum C."/>
            <person name="Birren B."/>
        </authorList>
    </citation>
    <scope>NUCLEOTIDE SEQUENCE [LARGE SCALE GENOMIC DNA]</scope>
    <source>
        <strain evidence="3">floridensis</strain>
    </source>
</reference>
<dbReference type="Proteomes" id="UP000011081">
    <property type="component" value="Unassembled WGS sequence"/>
</dbReference>